<evidence type="ECO:0000259" key="2">
    <source>
        <dbReference type="PROSITE" id="PS51011"/>
    </source>
</evidence>
<evidence type="ECO:0000256" key="1">
    <source>
        <dbReference type="SAM" id="Coils"/>
    </source>
</evidence>
<dbReference type="PANTHER" id="PTHR46410:SF26">
    <property type="entry name" value="BULB-TYPE LECTIN DOMAIN-CONTAINING PROTEIN-RELATED"/>
    <property type="match status" value="1"/>
</dbReference>
<reference evidence="3" key="1">
    <citation type="journal article" date="2019" name="Sci. Rep.">
        <title>Draft genome of Tanacetum cinerariifolium, the natural source of mosquito coil.</title>
        <authorList>
            <person name="Yamashiro T."/>
            <person name="Shiraishi A."/>
            <person name="Satake H."/>
            <person name="Nakayama K."/>
        </authorList>
    </citation>
    <scope>NUCLEOTIDE SEQUENCE</scope>
</reference>
<gene>
    <name evidence="3" type="ORF">Tci_061092</name>
</gene>
<dbReference type="CDD" id="cd16100">
    <property type="entry name" value="ARID"/>
    <property type="match status" value="1"/>
</dbReference>
<comment type="caution">
    <text evidence="3">The sequence shown here is derived from an EMBL/GenBank/DDBJ whole genome shotgun (WGS) entry which is preliminary data.</text>
</comment>
<dbReference type="Pfam" id="PF01388">
    <property type="entry name" value="ARID"/>
    <property type="match status" value="2"/>
</dbReference>
<dbReference type="EMBL" id="BKCJ010009891">
    <property type="protein sequence ID" value="GEU89114.1"/>
    <property type="molecule type" value="Genomic_DNA"/>
</dbReference>
<dbReference type="SMART" id="SM01014">
    <property type="entry name" value="ARID"/>
    <property type="match status" value="2"/>
</dbReference>
<dbReference type="InterPro" id="IPR036431">
    <property type="entry name" value="ARID_dom_sf"/>
</dbReference>
<sequence length="526" mass="62311">MGEVWIKNDSHTYLILGVHYASEITLNILSMNPLQQGFEIIFEGDKCILEYMFKDKQGHNLDVDKMRQMHNNYLKDYFDSLDRERANKEGEMVRAKDNINSSEVHTFYEFVAFLNLIKNDEIVSKGWDTYRERFDKVLKWFYNHYLKRQLPRPIPPIIHGVEIYLFDLYKLVDCMGGYLSMIFGQEFDVITEILGLTKGDGDEIKRCYISYFDVFTSYYKIAMASQIDSESLVSYQWNMDRTCAPKSVQKEKEKLEHFRIKLEDETECNIQQTTHYEQDKDTICKRPSTSRILNKEGSYGSTRVHYAPEITLNILSMNLLQQQGFEIIFEGDKCILEYMFKDKQGQNLDVDKMRQMHNNYLEDYFDSLDRERANQEREMARAEDNINSSEVHNFYEFVALLNLIKNDEIVSKRWDTYRERFNKVLKWFYNHYLKRQLSRPIPPIIHGVEMYLFDLYKLVDCMGVYLSVIFGQEFDVIAEILGLTKGDGEEIKRCYISYLDVFTSYCKTTRAPQIDSESLVLPMEHG</sequence>
<dbReference type="AlphaFoldDB" id="A0A6L2NX12"/>
<dbReference type="GO" id="GO:0003677">
    <property type="term" value="F:DNA binding"/>
    <property type="evidence" value="ECO:0007669"/>
    <property type="project" value="UniProtKB-KW"/>
</dbReference>
<keyword evidence="3" id="KW-0238">DNA-binding</keyword>
<feature type="domain" description="ARID" evidence="2">
    <location>
        <begin position="128"/>
        <end position="220"/>
    </location>
</feature>
<dbReference type="SUPFAM" id="SSF46774">
    <property type="entry name" value="ARID-like"/>
    <property type="match status" value="2"/>
</dbReference>
<organism evidence="3">
    <name type="scientific">Tanacetum cinerariifolium</name>
    <name type="common">Dalmatian daisy</name>
    <name type="synonym">Chrysanthemum cinerariifolium</name>
    <dbReference type="NCBI Taxonomy" id="118510"/>
    <lineage>
        <taxon>Eukaryota</taxon>
        <taxon>Viridiplantae</taxon>
        <taxon>Streptophyta</taxon>
        <taxon>Embryophyta</taxon>
        <taxon>Tracheophyta</taxon>
        <taxon>Spermatophyta</taxon>
        <taxon>Magnoliopsida</taxon>
        <taxon>eudicotyledons</taxon>
        <taxon>Gunneridae</taxon>
        <taxon>Pentapetalae</taxon>
        <taxon>asterids</taxon>
        <taxon>campanulids</taxon>
        <taxon>Asterales</taxon>
        <taxon>Asteraceae</taxon>
        <taxon>Asteroideae</taxon>
        <taxon>Anthemideae</taxon>
        <taxon>Anthemidinae</taxon>
        <taxon>Tanacetum</taxon>
    </lineage>
</organism>
<protein>
    <submittedName>
        <fullName evidence="3">ARID DNA-binding domain-containing protein</fullName>
    </submittedName>
</protein>
<feature type="domain" description="ARID" evidence="2">
    <location>
        <begin position="415"/>
        <end position="507"/>
    </location>
</feature>
<dbReference type="InterPro" id="IPR001606">
    <property type="entry name" value="ARID_dom"/>
</dbReference>
<evidence type="ECO:0000313" key="3">
    <source>
        <dbReference type="EMBL" id="GEU89114.1"/>
    </source>
</evidence>
<keyword evidence="1" id="KW-0175">Coiled coil</keyword>
<name>A0A6L2NX12_TANCI</name>
<dbReference type="Gene3D" id="1.10.150.60">
    <property type="entry name" value="ARID DNA-binding domain"/>
    <property type="match status" value="2"/>
</dbReference>
<dbReference type="PANTHER" id="PTHR46410">
    <property type="entry name" value="AT-RICH INTERACTIVE DOMAIN-CONTAINING PROTEIN 2"/>
    <property type="match status" value="1"/>
</dbReference>
<feature type="coiled-coil region" evidence="1">
    <location>
        <begin position="365"/>
        <end position="392"/>
    </location>
</feature>
<accession>A0A6L2NX12</accession>
<proteinExistence type="predicted"/>
<dbReference type="PROSITE" id="PS51011">
    <property type="entry name" value="ARID"/>
    <property type="match status" value="2"/>
</dbReference>